<dbReference type="PROSITE" id="PS51105">
    <property type="entry name" value="PTS_EIIC_TYPE_3"/>
    <property type="match status" value="1"/>
</dbReference>
<feature type="transmembrane region" description="Helical" evidence="9">
    <location>
        <begin position="314"/>
        <end position="331"/>
    </location>
</feature>
<dbReference type="InterPro" id="IPR004501">
    <property type="entry name" value="PTS_EIIC_3"/>
</dbReference>
<dbReference type="OrthoDB" id="1550290at2"/>
<dbReference type="PANTHER" id="PTHR33989">
    <property type="match status" value="1"/>
</dbReference>
<dbReference type="GO" id="GO:1901264">
    <property type="term" value="P:carbohydrate derivative transport"/>
    <property type="evidence" value="ECO:0007669"/>
    <property type="project" value="TreeGrafter"/>
</dbReference>
<keyword evidence="14" id="KW-1185">Reference proteome</keyword>
<evidence type="ECO:0000313" key="12">
    <source>
        <dbReference type="EMBL" id="MEL0566004.1"/>
    </source>
</evidence>
<keyword evidence="6 9" id="KW-1133">Transmembrane helix</keyword>
<dbReference type="KEGG" id="lje:BUE77_05045"/>
<evidence type="ECO:0000313" key="13">
    <source>
        <dbReference type="Proteomes" id="UP000327236"/>
    </source>
</evidence>
<dbReference type="PIRSF" id="PIRSF006351">
    <property type="entry name" value="PTS_EIIC-Cellobiose"/>
    <property type="match status" value="1"/>
</dbReference>
<keyword evidence="5 9" id="KW-0812">Transmembrane</keyword>
<dbReference type="PANTHER" id="PTHR33989:SF4">
    <property type="entry name" value="PTS SYSTEM N,N'-DIACETYLCHITOBIOSE-SPECIFIC EIIC COMPONENT"/>
    <property type="match status" value="1"/>
</dbReference>
<comment type="function">
    <text evidence="8">The phosphoenolpyruvate-dependent sugar phosphotransferase system (PTS), a major carbohydrate active -transport system, catalyzes the phosphorylation of incoming sugar substrates concomitant with their translocation across the cell membrane.</text>
</comment>
<comment type="subcellular location">
    <subcellularLocation>
        <location evidence="1">Cell membrane</location>
        <topology evidence="1">Multi-pass membrane protein</topology>
    </subcellularLocation>
</comment>
<feature type="transmembrane region" description="Helical" evidence="9">
    <location>
        <begin position="31"/>
        <end position="53"/>
    </location>
</feature>
<reference evidence="12 14" key="2">
    <citation type="submission" date="2024-04" db="EMBL/GenBank/DDBJ databases">
        <title>Three lactobacilli isolated from voided urine samples from females with type 2 diabetes.</title>
        <authorList>
            <person name="Kula A."/>
            <person name="Stegman N."/>
            <person name="Putonti C."/>
        </authorList>
    </citation>
    <scope>NUCLEOTIDE SEQUENCE [LARGE SCALE GENOMIC DNA]</scope>
    <source>
        <strain evidence="12 14">1855</strain>
    </source>
</reference>
<sequence>MHKFMDFLQNKLAPFGEKVSKQRHLKALREGFMLAMPLVLIGSLFQVIASFPLESFTKWLHQTGLDLIFNNLISNSFGLIALLTCFGVAYRLATSYKVDGLSAGALAVASMLLATPSITDKAGVAGIPYPGIGGRGLFTAIIVGLVTAEIFRWFIQKDITIKMPDSVPEVVGKSFMALVPGAVILTFFEAITWGISLTPIGNLNNLLGIVIGTPLGLIGGTLIGTFIAILLNSLFWFCGVNGGQVVNTVMQPVWLQAATANLAAWQAGKALPNIITLPFIDLFVYIGGGGATIGLALCLMFLSKSKEYKVLGKAAGIPAFFNINTAILFSFPTVLNPIMLIPFLLAPVTNAVITYFAMALHLVPLTTGAIMPWTMPPIIGGFFACGGSWAAAILQLVLVIVSFFIYYPFFKAADAARLKAEMEKSDNRR</sequence>
<feature type="transmembrane region" description="Helical" evidence="9">
    <location>
        <begin position="378"/>
        <end position="409"/>
    </location>
</feature>
<feature type="transmembrane region" description="Helical" evidence="9">
    <location>
        <begin position="100"/>
        <end position="118"/>
    </location>
</feature>
<evidence type="ECO:0000256" key="6">
    <source>
        <dbReference type="ARBA" id="ARBA00022989"/>
    </source>
</evidence>
<evidence type="ECO:0000256" key="1">
    <source>
        <dbReference type="ARBA" id="ARBA00004651"/>
    </source>
</evidence>
<dbReference type="Pfam" id="PF02378">
    <property type="entry name" value="PTS_EIIC"/>
    <property type="match status" value="1"/>
</dbReference>
<keyword evidence="2 8" id="KW-0813">Transport</keyword>
<dbReference type="EMBL" id="VYWW01000032">
    <property type="protein sequence ID" value="KAA9321219.1"/>
    <property type="molecule type" value="Genomic_DNA"/>
</dbReference>
<dbReference type="GO" id="GO:0008982">
    <property type="term" value="F:protein-N(PI)-phosphohistidine-sugar phosphotransferase activity"/>
    <property type="evidence" value="ECO:0007669"/>
    <property type="project" value="UniProtKB-UniRule"/>
</dbReference>
<dbReference type="InterPro" id="IPR003352">
    <property type="entry name" value="PTS_EIIC"/>
</dbReference>
<dbReference type="GeneID" id="31743077"/>
<name>A0A5N1I7G9_LACJE</name>
<evidence type="ECO:0000256" key="2">
    <source>
        <dbReference type="ARBA" id="ARBA00022448"/>
    </source>
</evidence>
<dbReference type="EMBL" id="JBBVUL010000025">
    <property type="protein sequence ID" value="MEL0566004.1"/>
    <property type="molecule type" value="Genomic_DNA"/>
</dbReference>
<dbReference type="Proteomes" id="UP001385848">
    <property type="component" value="Unassembled WGS sequence"/>
</dbReference>
<feature type="transmembrane region" description="Helical" evidence="9">
    <location>
        <begin position="282"/>
        <end position="302"/>
    </location>
</feature>
<evidence type="ECO:0000259" key="10">
    <source>
        <dbReference type="PROSITE" id="PS51105"/>
    </source>
</evidence>
<evidence type="ECO:0000256" key="3">
    <source>
        <dbReference type="ARBA" id="ARBA00022475"/>
    </source>
</evidence>
<keyword evidence="3 8" id="KW-1003">Cell membrane</keyword>
<dbReference type="Proteomes" id="UP000327236">
    <property type="component" value="Unassembled WGS sequence"/>
</dbReference>
<evidence type="ECO:0000256" key="8">
    <source>
        <dbReference type="PIRNR" id="PIRNR006351"/>
    </source>
</evidence>
<dbReference type="InterPro" id="IPR004796">
    <property type="entry name" value="PTS_IIC_cello"/>
</dbReference>
<keyword evidence="4 8" id="KW-0762">Sugar transport</keyword>
<feature type="transmembrane region" description="Helical" evidence="9">
    <location>
        <begin position="175"/>
        <end position="195"/>
    </location>
</feature>
<dbReference type="InterPro" id="IPR051088">
    <property type="entry name" value="PTS_Sugar-EIIC/EIIB"/>
</dbReference>
<feature type="transmembrane region" description="Helical" evidence="9">
    <location>
        <begin position="73"/>
        <end position="93"/>
    </location>
</feature>
<feature type="transmembrane region" description="Helical" evidence="9">
    <location>
        <begin position="138"/>
        <end position="155"/>
    </location>
</feature>
<reference evidence="11 13" key="1">
    <citation type="submission" date="2019-09" db="EMBL/GenBank/DDBJ databases">
        <title>Draft genome sequence assemblies of isolates from the urinary tract.</title>
        <authorList>
            <person name="Mores C.R."/>
            <person name="Putonti C."/>
            <person name="Wolfe A.J."/>
        </authorList>
    </citation>
    <scope>NUCLEOTIDE SEQUENCE [LARGE SCALE GENOMIC DNA]</scope>
    <source>
        <strain evidence="11 13">UMB246</strain>
    </source>
</reference>
<feature type="domain" description="PTS EIIC type-3" evidence="10">
    <location>
        <begin position="8"/>
        <end position="409"/>
    </location>
</feature>
<accession>A0A5N1I7G9</accession>
<dbReference type="NCBIfam" id="TIGR00410">
    <property type="entry name" value="lacE"/>
    <property type="match status" value="1"/>
</dbReference>
<evidence type="ECO:0000256" key="9">
    <source>
        <dbReference type="SAM" id="Phobius"/>
    </source>
</evidence>
<comment type="caution">
    <text evidence="11">The sequence shown here is derived from an EMBL/GenBank/DDBJ whole genome shotgun (WGS) entry which is preliminary data.</text>
</comment>
<dbReference type="RefSeq" id="WP_006587791.1">
    <property type="nucleotide sequence ID" value="NZ_CATOUV010000001.1"/>
</dbReference>
<evidence type="ECO:0000313" key="11">
    <source>
        <dbReference type="EMBL" id="KAA9321219.1"/>
    </source>
</evidence>
<gene>
    <name evidence="12" type="ORF">AAC431_08805</name>
    <name evidence="11" type="ORF">F6H94_06810</name>
</gene>
<keyword evidence="7 8" id="KW-0472">Membrane</keyword>
<dbReference type="GO" id="GO:0009401">
    <property type="term" value="P:phosphoenolpyruvate-dependent sugar phosphotransferase system"/>
    <property type="evidence" value="ECO:0007669"/>
    <property type="project" value="InterPro"/>
</dbReference>
<dbReference type="GO" id="GO:0005886">
    <property type="term" value="C:plasma membrane"/>
    <property type="evidence" value="ECO:0007669"/>
    <property type="project" value="UniProtKB-SubCell"/>
</dbReference>
<organism evidence="11 13">
    <name type="scientific">Lactobacillus jensenii</name>
    <dbReference type="NCBI Taxonomy" id="109790"/>
    <lineage>
        <taxon>Bacteria</taxon>
        <taxon>Bacillati</taxon>
        <taxon>Bacillota</taxon>
        <taxon>Bacilli</taxon>
        <taxon>Lactobacillales</taxon>
        <taxon>Lactobacillaceae</taxon>
        <taxon>Lactobacillus</taxon>
    </lineage>
</organism>
<evidence type="ECO:0000313" key="14">
    <source>
        <dbReference type="Proteomes" id="UP001385848"/>
    </source>
</evidence>
<dbReference type="AlphaFoldDB" id="A0A5N1I7G9"/>
<evidence type="ECO:0000256" key="4">
    <source>
        <dbReference type="ARBA" id="ARBA00022597"/>
    </source>
</evidence>
<evidence type="ECO:0000256" key="7">
    <source>
        <dbReference type="ARBA" id="ARBA00023136"/>
    </source>
</evidence>
<protein>
    <recommendedName>
        <fullName evidence="8">Permease IIC component</fullName>
    </recommendedName>
</protein>
<evidence type="ECO:0000256" key="5">
    <source>
        <dbReference type="ARBA" id="ARBA00022692"/>
    </source>
</evidence>
<feature type="transmembrane region" description="Helical" evidence="9">
    <location>
        <begin position="207"/>
        <end position="231"/>
    </location>
</feature>
<proteinExistence type="predicted"/>